<dbReference type="EMBL" id="JTDE01002584">
    <property type="protein sequence ID" value="KAF7257164.1"/>
    <property type="molecule type" value="Genomic_DNA"/>
</dbReference>
<reference evidence="2" key="1">
    <citation type="submission" date="2019-07" db="EMBL/GenBank/DDBJ databases">
        <title>Annotation for the trematode Paragonimus miyazaki's.</title>
        <authorList>
            <person name="Choi Y.-J."/>
        </authorList>
    </citation>
    <scope>NUCLEOTIDE SEQUENCE</scope>
    <source>
        <strain evidence="2">Japan</strain>
    </source>
</reference>
<accession>A0A8S9YRB4</accession>
<keyword evidence="1" id="KW-0812">Transmembrane</keyword>
<proteinExistence type="predicted"/>
<evidence type="ECO:0000313" key="3">
    <source>
        <dbReference type="Proteomes" id="UP000822476"/>
    </source>
</evidence>
<keyword evidence="1" id="KW-0472">Membrane</keyword>
<dbReference type="AlphaFoldDB" id="A0A8S9YRB4"/>
<keyword evidence="3" id="KW-1185">Reference proteome</keyword>
<keyword evidence="1" id="KW-1133">Transmembrane helix</keyword>
<comment type="caution">
    <text evidence="2">The sequence shown here is derived from an EMBL/GenBank/DDBJ whole genome shotgun (WGS) entry which is preliminary data.</text>
</comment>
<evidence type="ECO:0000256" key="1">
    <source>
        <dbReference type="SAM" id="Phobius"/>
    </source>
</evidence>
<organism evidence="2 3">
    <name type="scientific">Paragonimus skrjabini miyazakii</name>
    <dbReference type="NCBI Taxonomy" id="59628"/>
    <lineage>
        <taxon>Eukaryota</taxon>
        <taxon>Metazoa</taxon>
        <taxon>Spiralia</taxon>
        <taxon>Lophotrochozoa</taxon>
        <taxon>Platyhelminthes</taxon>
        <taxon>Trematoda</taxon>
        <taxon>Digenea</taxon>
        <taxon>Plagiorchiida</taxon>
        <taxon>Troglotremata</taxon>
        <taxon>Troglotrematidae</taxon>
        <taxon>Paragonimus</taxon>
    </lineage>
</organism>
<sequence length="113" mass="12485">MQTIYQGGGSIPVRFRIASVLLSSVCCDSTEFDSLIALRTLLMYSPATSYEHATIKLLLTGIFISICLSIAFNLTTSTFELSRQTTICRLAVTLSSPQLITILRLLHVTREPE</sequence>
<feature type="transmembrane region" description="Helical" evidence="1">
    <location>
        <begin position="53"/>
        <end position="75"/>
    </location>
</feature>
<name>A0A8S9YRB4_9TREM</name>
<protein>
    <submittedName>
        <fullName evidence="2">Uncharacterized protein</fullName>
    </submittedName>
</protein>
<dbReference type="Proteomes" id="UP000822476">
    <property type="component" value="Unassembled WGS sequence"/>
</dbReference>
<evidence type="ECO:0000313" key="2">
    <source>
        <dbReference type="EMBL" id="KAF7257164.1"/>
    </source>
</evidence>
<gene>
    <name evidence="2" type="ORF">EG68_06379</name>
</gene>